<dbReference type="EMBL" id="CP090168">
    <property type="protein sequence ID" value="UJO18537.1"/>
    <property type="molecule type" value="Genomic_DNA"/>
</dbReference>
<feature type="transmembrane region" description="Helical" evidence="21">
    <location>
        <begin position="198"/>
        <end position="225"/>
    </location>
</feature>
<evidence type="ECO:0000256" key="8">
    <source>
        <dbReference type="ARBA" id="ARBA00022989"/>
    </source>
</evidence>
<keyword evidence="9" id="KW-0238">DNA-binding</keyword>
<feature type="transmembrane region" description="Helical" evidence="21">
    <location>
        <begin position="303"/>
        <end position="325"/>
    </location>
</feature>
<dbReference type="PANTHER" id="PTHR13906:SF4">
    <property type="entry name" value="LYSOPHOSPHOLIPID ACYLTRANSFERASE 6"/>
    <property type="match status" value="1"/>
</dbReference>
<evidence type="ECO:0000313" key="23">
    <source>
        <dbReference type="EMBL" id="UJO18537.1"/>
    </source>
</evidence>
<dbReference type="GO" id="GO:0005634">
    <property type="term" value="C:nucleus"/>
    <property type="evidence" value="ECO:0007669"/>
    <property type="project" value="UniProtKB-SubCell"/>
</dbReference>
<comment type="subunit">
    <text evidence="16">Component of centromeric nucleosomes, where DNA is wrapped around a histone octamer core. The octamer contains two molecules each of H2A, H2B, CSE4/CENPA and H4 assembled in one CSE4-H4 heterotetramer and two H2A-H2B heterodimers. Interacts with the inner kinetochore.</text>
</comment>
<protein>
    <recommendedName>
        <fullName evidence="17">Histone H3-like centromeric protein CSE4</fullName>
    </recommendedName>
    <alternativeName>
        <fullName evidence="19">CENP-A homolog</fullName>
    </alternativeName>
    <alternativeName>
        <fullName evidence="18">CENPA homolog</fullName>
    </alternativeName>
</protein>
<feature type="transmembrane region" description="Helical" evidence="21">
    <location>
        <begin position="420"/>
        <end position="441"/>
    </location>
</feature>
<evidence type="ECO:0000256" key="17">
    <source>
        <dbReference type="ARBA" id="ARBA00044180"/>
    </source>
</evidence>
<dbReference type="InterPro" id="IPR049941">
    <property type="entry name" value="LPLAT_7/PORCN-like"/>
</dbReference>
<dbReference type="GO" id="GO:0016020">
    <property type="term" value="C:membrane"/>
    <property type="evidence" value="ECO:0007669"/>
    <property type="project" value="UniProtKB-SubCell"/>
</dbReference>
<dbReference type="PANTHER" id="PTHR13906">
    <property type="entry name" value="PORCUPINE"/>
    <property type="match status" value="1"/>
</dbReference>
<dbReference type="GO" id="GO:0030527">
    <property type="term" value="F:structural constituent of chromatin"/>
    <property type="evidence" value="ECO:0007669"/>
    <property type="project" value="InterPro"/>
</dbReference>
<evidence type="ECO:0000256" key="5">
    <source>
        <dbReference type="ARBA" id="ARBA00022454"/>
    </source>
</evidence>
<evidence type="ECO:0000256" key="11">
    <source>
        <dbReference type="ARBA" id="ARBA00023242"/>
    </source>
</evidence>
<reference evidence="23" key="2">
    <citation type="journal article" date="2022" name="Microb. Genom.">
        <title>A chromosome-scale genome assembly of the tomato pathogen Cladosporium fulvum reveals a compartmentalized genome architecture and the presence of a dispensable chromosome.</title>
        <authorList>
            <person name="Zaccaron A.Z."/>
            <person name="Chen L.H."/>
            <person name="Samaras A."/>
            <person name="Stergiopoulos I."/>
        </authorList>
    </citation>
    <scope>NUCLEOTIDE SEQUENCE</scope>
    <source>
        <strain evidence="23">Race5_Kim</strain>
    </source>
</reference>
<evidence type="ECO:0000256" key="15">
    <source>
        <dbReference type="ARBA" id="ARBA00043846"/>
    </source>
</evidence>
<comment type="function">
    <text evidence="15">Histone H3-like nucleosomal protein that is specifically found in centromeric nucleosomes. Replaces conventional H3 in the nucleosome core of centromeric chromatin that serves as an assembly site for the inner kinetochore. Required for recruitment and assembly of kinetochore proteins, mitotic progression and chromosome segregation. May serve as an epigenetic mark that propagates centromere identity through replication and cell division.</text>
</comment>
<feature type="transmembrane region" description="Helical" evidence="21">
    <location>
        <begin position="156"/>
        <end position="178"/>
    </location>
</feature>
<evidence type="ECO:0000256" key="21">
    <source>
        <dbReference type="SAM" id="Phobius"/>
    </source>
</evidence>
<evidence type="ECO:0000256" key="16">
    <source>
        <dbReference type="ARBA" id="ARBA00044024"/>
    </source>
</evidence>
<keyword evidence="10 21" id="KW-0472">Membrane</keyword>
<dbReference type="GO" id="GO:0000786">
    <property type="term" value="C:nucleosome"/>
    <property type="evidence" value="ECO:0007669"/>
    <property type="project" value="UniProtKB-KW"/>
</dbReference>
<keyword evidence="24" id="KW-1185">Reference proteome</keyword>
<evidence type="ECO:0000256" key="3">
    <source>
        <dbReference type="ARBA" id="ARBA00004584"/>
    </source>
</evidence>
<evidence type="ECO:0000256" key="4">
    <source>
        <dbReference type="ARBA" id="ARBA00010343"/>
    </source>
</evidence>
<comment type="subcellular location">
    <subcellularLocation>
        <location evidence="3">Chromosome</location>
        <location evidence="3">Centromere</location>
    </subcellularLocation>
    <subcellularLocation>
        <location evidence="2">Membrane</location>
        <topology evidence="2">Multi-pass membrane protein</topology>
    </subcellularLocation>
    <subcellularLocation>
        <location evidence="1">Nucleus</location>
    </subcellularLocation>
</comment>
<dbReference type="GO" id="GO:0005783">
    <property type="term" value="C:endoplasmic reticulum"/>
    <property type="evidence" value="ECO:0007669"/>
    <property type="project" value="TreeGrafter"/>
</dbReference>
<evidence type="ECO:0000256" key="10">
    <source>
        <dbReference type="ARBA" id="ARBA00023136"/>
    </source>
</evidence>
<gene>
    <name evidence="23" type="ORF">CLAFUR5_07121</name>
</gene>
<dbReference type="GO" id="GO:0046474">
    <property type="term" value="P:glycerophospholipid biosynthetic process"/>
    <property type="evidence" value="ECO:0007669"/>
    <property type="project" value="TreeGrafter"/>
</dbReference>
<sequence>MPPKTMAKTTARSSLGGKSAPGTPGTPRGAGGGRGGRGSRGGRKSTGSTRNDGTERKKRRYRPGTKALKEIRQYQKSTDLLLLKLPFSRLVREISLNMAPVSAGVTRWQSQAIQALQEAAEAFLIHLFEDSNLCAIHAKRVTIMQKDIQLARRIRGAWGGLVKLISSFLISYPLAAVLKRLPDDKPYIKNAFNISVALFYLVGLFDLWGGLVVVLFDAVGAYLIAAKIEGPYMPWIGFVFLMGHMSVSHIYRMIEDNPSSVDITGAQMVMVMKLSAFCWNVWDGKQPDAELNDTQKERAIRKLPGLLDYAGFVAFFPSIMVGPAFDYVDYERWLNTSMFDLPPGTDPMKAPPTRKKRKIPRSATPAMLKMVTGLVWIGAFLQLSAYHGPHVVFGDQYRDMNFFWRVYHLHMLSFVQRMKYYGVWTLTEGSCILAGIGYKGINPKTGKPDWSRLTNIKPLGVELAQNSHAYLGNWNINTNHWLRNYMFLRVTPKGKKPGFRASMATFVTSAFWHGFAPGYYMAFVLASFIQNVAKNSRRLLRPLFMTPDGTNPTSSKRYYDFFTWLVTQLIFSFTTAPFILLTLHDSTLVWARVYFYGIAAVLSTNLLLLTPAKAWLQKKVRARTNTRPDLKRHESNESMQGATLGVPSDPGRAYDEMVEEIIEEVRKRKGSAVLPDREELRKRVEETLQMKLNGGGDGERGQ</sequence>
<name>A0A9Q8LJH4_PASFU</name>
<feature type="transmembrane region" description="Helical" evidence="21">
    <location>
        <begin position="263"/>
        <end position="282"/>
    </location>
</feature>
<evidence type="ECO:0000259" key="22">
    <source>
        <dbReference type="Pfam" id="PF00125"/>
    </source>
</evidence>
<reference evidence="23" key="1">
    <citation type="submission" date="2021-12" db="EMBL/GenBank/DDBJ databases">
        <authorList>
            <person name="Zaccaron A."/>
            <person name="Stergiopoulos I."/>
        </authorList>
    </citation>
    <scope>NUCLEOTIDE SEQUENCE</scope>
    <source>
        <strain evidence="23">Race5_Kim</strain>
    </source>
</reference>
<feature type="transmembrane region" description="Helical" evidence="21">
    <location>
        <begin position="366"/>
        <end position="386"/>
    </location>
</feature>
<feature type="transmembrane region" description="Helical" evidence="21">
    <location>
        <begin position="232"/>
        <end position="251"/>
    </location>
</feature>
<dbReference type="GO" id="GO:0000775">
    <property type="term" value="C:chromosome, centromeric region"/>
    <property type="evidence" value="ECO:0007669"/>
    <property type="project" value="UniProtKB-SubCell"/>
</dbReference>
<dbReference type="InterPro" id="IPR009072">
    <property type="entry name" value="Histone-fold"/>
</dbReference>
<dbReference type="Pfam" id="PF03062">
    <property type="entry name" value="MBOAT"/>
    <property type="match status" value="1"/>
</dbReference>
<evidence type="ECO:0000256" key="20">
    <source>
        <dbReference type="SAM" id="MobiDB-lite"/>
    </source>
</evidence>
<feature type="transmembrane region" description="Helical" evidence="21">
    <location>
        <begin position="593"/>
        <end position="616"/>
    </location>
</feature>
<keyword evidence="5" id="KW-0158">Chromosome</keyword>
<dbReference type="PRINTS" id="PR00622">
    <property type="entry name" value="HISTONEH3"/>
</dbReference>
<dbReference type="GO" id="GO:0003677">
    <property type="term" value="F:DNA binding"/>
    <property type="evidence" value="ECO:0007669"/>
    <property type="project" value="UniProtKB-KW"/>
</dbReference>
<evidence type="ECO:0000256" key="14">
    <source>
        <dbReference type="ARBA" id="ARBA00023328"/>
    </source>
</evidence>
<accession>A0A9Q8LJH4</accession>
<evidence type="ECO:0000256" key="12">
    <source>
        <dbReference type="ARBA" id="ARBA00023269"/>
    </source>
</evidence>
<feature type="region of interest" description="Disordered" evidence="20">
    <location>
        <begin position="1"/>
        <end position="66"/>
    </location>
</feature>
<dbReference type="InterPro" id="IPR000164">
    <property type="entry name" value="Histone_H3/CENP-A"/>
</dbReference>
<keyword evidence="13 23" id="KW-0012">Acyltransferase</keyword>
<dbReference type="AlphaFoldDB" id="A0A9Q8LJH4"/>
<evidence type="ECO:0000256" key="13">
    <source>
        <dbReference type="ARBA" id="ARBA00023315"/>
    </source>
</evidence>
<evidence type="ECO:0000256" key="2">
    <source>
        <dbReference type="ARBA" id="ARBA00004141"/>
    </source>
</evidence>
<keyword evidence="8 21" id="KW-1133">Transmembrane helix</keyword>
<dbReference type="InterPro" id="IPR007125">
    <property type="entry name" value="H2A/H2B/H3"/>
</dbReference>
<dbReference type="RefSeq" id="XP_047762903.1">
    <property type="nucleotide sequence ID" value="XM_047906269.1"/>
</dbReference>
<keyword evidence="12" id="KW-0544">Nucleosome core</keyword>
<dbReference type="GO" id="GO:0030258">
    <property type="term" value="P:lipid modification"/>
    <property type="evidence" value="ECO:0007669"/>
    <property type="project" value="TreeGrafter"/>
</dbReference>
<dbReference type="GO" id="GO:0003841">
    <property type="term" value="F:1-acylglycerol-3-phosphate O-acyltransferase activity"/>
    <property type="evidence" value="ECO:0007669"/>
    <property type="project" value="TreeGrafter"/>
</dbReference>
<dbReference type="InterPro" id="IPR004299">
    <property type="entry name" value="MBOAT_fam"/>
</dbReference>
<dbReference type="SUPFAM" id="SSF47113">
    <property type="entry name" value="Histone-fold"/>
    <property type="match status" value="1"/>
</dbReference>
<organism evidence="23 24">
    <name type="scientific">Passalora fulva</name>
    <name type="common">Tomato leaf mold</name>
    <name type="synonym">Cladosporium fulvum</name>
    <dbReference type="NCBI Taxonomy" id="5499"/>
    <lineage>
        <taxon>Eukaryota</taxon>
        <taxon>Fungi</taxon>
        <taxon>Dikarya</taxon>
        <taxon>Ascomycota</taxon>
        <taxon>Pezizomycotina</taxon>
        <taxon>Dothideomycetes</taxon>
        <taxon>Dothideomycetidae</taxon>
        <taxon>Mycosphaerellales</taxon>
        <taxon>Mycosphaerellaceae</taxon>
        <taxon>Fulvia</taxon>
    </lineage>
</organism>
<keyword evidence="7 21" id="KW-0812">Transmembrane</keyword>
<feature type="region of interest" description="Disordered" evidence="20">
    <location>
        <begin position="626"/>
        <end position="649"/>
    </location>
</feature>
<dbReference type="GO" id="GO:0046982">
    <property type="term" value="F:protein heterodimerization activity"/>
    <property type="evidence" value="ECO:0007669"/>
    <property type="project" value="InterPro"/>
</dbReference>
<feature type="compositionally biased region" description="Basic and acidic residues" evidence="20">
    <location>
        <begin position="626"/>
        <end position="636"/>
    </location>
</feature>
<keyword evidence="14" id="KW-0137">Centromere</keyword>
<proteinExistence type="inferred from homology"/>
<dbReference type="PROSITE" id="PS00959">
    <property type="entry name" value="HISTONE_H3_2"/>
    <property type="match status" value="1"/>
</dbReference>
<dbReference type="Gene3D" id="1.10.20.10">
    <property type="entry name" value="Histone, subunit A"/>
    <property type="match status" value="1"/>
</dbReference>
<evidence type="ECO:0000313" key="24">
    <source>
        <dbReference type="Proteomes" id="UP000756132"/>
    </source>
</evidence>
<comment type="similarity">
    <text evidence="4">Belongs to the histone H3 family.</text>
</comment>
<dbReference type="OrthoDB" id="286734at2759"/>
<keyword evidence="6" id="KW-0808">Transferase</keyword>
<evidence type="ECO:0000256" key="18">
    <source>
        <dbReference type="ARBA" id="ARBA00044234"/>
    </source>
</evidence>
<evidence type="ECO:0000256" key="6">
    <source>
        <dbReference type="ARBA" id="ARBA00022679"/>
    </source>
</evidence>
<evidence type="ECO:0000256" key="7">
    <source>
        <dbReference type="ARBA" id="ARBA00022692"/>
    </source>
</evidence>
<evidence type="ECO:0000256" key="9">
    <source>
        <dbReference type="ARBA" id="ARBA00023125"/>
    </source>
</evidence>
<feature type="domain" description="Core Histone H2A/H2B/H3" evidence="22">
    <location>
        <begin position="63"/>
        <end position="154"/>
    </location>
</feature>
<dbReference type="GeneID" id="71986999"/>
<feature type="compositionally biased region" description="Gly residues" evidence="20">
    <location>
        <begin position="28"/>
        <end position="39"/>
    </location>
</feature>
<dbReference type="CDD" id="cd22911">
    <property type="entry name" value="HFD_H3"/>
    <property type="match status" value="1"/>
</dbReference>
<evidence type="ECO:0000256" key="1">
    <source>
        <dbReference type="ARBA" id="ARBA00004123"/>
    </source>
</evidence>
<feature type="transmembrane region" description="Helical" evidence="21">
    <location>
        <begin position="561"/>
        <end position="581"/>
    </location>
</feature>
<dbReference type="FunFam" id="1.10.20.10:FF:000087">
    <property type="entry name" value="Probable histone 3"/>
    <property type="match status" value="1"/>
</dbReference>
<dbReference type="SMART" id="SM00428">
    <property type="entry name" value="H3"/>
    <property type="match status" value="1"/>
</dbReference>
<evidence type="ECO:0000256" key="19">
    <source>
        <dbReference type="ARBA" id="ARBA00044336"/>
    </source>
</evidence>
<feature type="transmembrane region" description="Helical" evidence="21">
    <location>
        <begin position="510"/>
        <end position="529"/>
    </location>
</feature>
<dbReference type="Proteomes" id="UP000756132">
    <property type="component" value="Chromosome 6"/>
</dbReference>
<dbReference type="Pfam" id="PF00125">
    <property type="entry name" value="Histone"/>
    <property type="match status" value="1"/>
</dbReference>
<dbReference type="GO" id="GO:0047184">
    <property type="term" value="F:1-acylglycerophosphocholine O-acyltransferase activity"/>
    <property type="evidence" value="ECO:0007669"/>
    <property type="project" value="TreeGrafter"/>
</dbReference>
<keyword evidence="11" id="KW-0539">Nucleus</keyword>
<dbReference type="KEGG" id="ffu:CLAFUR5_07121"/>